<keyword evidence="4 7" id="KW-0812">Transmembrane</keyword>
<keyword evidence="5 7" id="KW-1133">Transmembrane helix</keyword>
<keyword evidence="6 7" id="KW-0472">Membrane</keyword>
<keyword evidence="2" id="KW-0813">Transport</keyword>
<evidence type="ECO:0000256" key="3">
    <source>
        <dbReference type="ARBA" id="ARBA00022475"/>
    </source>
</evidence>
<keyword evidence="3" id="KW-1003">Cell membrane</keyword>
<evidence type="ECO:0000256" key="4">
    <source>
        <dbReference type="ARBA" id="ARBA00022692"/>
    </source>
</evidence>
<evidence type="ECO:0000256" key="7">
    <source>
        <dbReference type="SAM" id="Phobius"/>
    </source>
</evidence>
<evidence type="ECO:0000256" key="1">
    <source>
        <dbReference type="ARBA" id="ARBA00004651"/>
    </source>
</evidence>
<accession>A0A9D2QHW3</accession>
<feature type="transmembrane region" description="Helical" evidence="7">
    <location>
        <begin position="7"/>
        <end position="26"/>
    </location>
</feature>
<dbReference type="Proteomes" id="UP000823922">
    <property type="component" value="Unassembled WGS sequence"/>
</dbReference>
<evidence type="ECO:0000313" key="8">
    <source>
        <dbReference type="EMBL" id="HJC86751.1"/>
    </source>
</evidence>
<dbReference type="PANTHER" id="PTHR43823">
    <property type="entry name" value="SPORULATION PROTEIN YKVU"/>
    <property type="match status" value="1"/>
</dbReference>
<feature type="transmembrane region" description="Helical" evidence="7">
    <location>
        <begin position="345"/>
        <end position="370"/>
    </location>
</feature>
<dbReference type="InterPro" id="IPR048279">
    <property type="entry name" value="MdtK-like"/>
</dbReference>
<proteinExistence type="predicted"/>
<sequence>MKQLKTFAAYVAPSVFACALSGIYAIVDGFFVGNSVGDIGLSAINIAYPVTALIQGLGTGIGMGGAVMYSIRRARGEKKLAENNMKSSMMLLLLAAVLCTVLLYLVREPVLRLLGAQGQIFDLGEEYLRYIILGSLFQIFGTGTVPLIRNNGGSVCAMLTMVAGFLTNIVLDYLFVWVFGMGMTGAAVATVIGQAVAMAGGFAYLLWKKVPFWGIPHAFPAASVRILQIGLAPFGITMSPNLTLLLMNRACVSYGGDRAVACYACIAYVITILYLVLQGVGDGCQPLMSQEYGRGEVKSMKKIRSMAYITAAVMGVVCMAVLYLLRGGVGPLFGASAEVSADVAAALPIFLVGILFLAFSRVTTSAFYACEQNAASYLLVYAEPVLLLVLLLVIPRFSGQTGVWWSMALSQILASVLALGLKIAADGKMKKVFS</sequence>
<dbReference type="GO" id="GO:0015297">
    <property type="term" value="F:antiporter activity"/>
    <property type="evidence" value="ECO:0007669"/>
    <property type="project" value="InterPro"/>
</dbReference>
<evidence type="ECO:0000313" key="9">
    <source>
        <dbReference type="Proteomes" id="UP000823922"/>
    </source>
</evidence>
<feature type="transmembrane region" description="Helical" evidence="7">
    <location>
        <begin position="155"/>
        <end position="180"/>
    </location>
</feature>
<dbReference type="PIRSF" id="PIRSF006603">
    <property type="entry name" value="DinF"/>
    <property type="match status" value="1"/>
</dbReference>
<feature type="transmembrane region" description="Helical" evidence="7">
    <location>
        <begin position="46"/>
        <end position="69"/>
    </location>
</feature>
<feature type="transmembrane region" description="Helical" evidence="7">
    <location>
        <begin position="90"/>
        <end position="107"/>
    </location>
</feature>
<dbReference type="EMBL" id="DWVS01000039">
    <property type="protein sequence ID" value="HJC86751.1"/>
    <property type="molecule type" value="Genomic_DNA"/>
</dbReference>
<protein>
    <submittedName>
        <fullName evidence="8">Multidrug transporter MatE</fullName>
    </submittedName>
</protein>
<name>A0A9D2QHW3_9FIRM</name>
<dbReference type="Pfam" id="PF01554">
    <property type="entry name" value="MatE"/>
    <property type="match status" value="2"/>
</dbReference>
<feature type="transmembrane region" description="Helical" evidence="7">
    <location>
        <begin position="219"/>
        <end position="238"/>
    </location>
</feature>
<comment type="caution">
    <text evidence="8">The sequence shown here is derived from an EMBL/GenBank/DDBJ whole genome shotgun (WGS) entry which is preliminary data.</text>
</comment>
<feature type="transmembrane region" description="Helical" evidence="7">
    <location>
        <begin position="186"/>
        <end position="207"/>
    </location>
</feature>
<dbReference type="GO" id="GO:0005886">
    <property type="term" value="C:plasma membrane"/>
    <property type="evidence" value="ECO:0007669"/>
    <property type="project" value="UniProtKB-SubCell"/>
</dbReference>
<feature type="transmembrane region" description="Helical" evidence="7">
    <location>
        <begin position="127"/>
        <end position="148"/>
    </location>
</feature>
<evidence type="ECO:0000256" key="2">
    <source>
        <dbReference type="ARBA" id="ARBA00022448"/>
    </source>
</evidence>
<dbReference type="GO" id="GO:0042910">
    <property type="term" value="F:xenobiotic transmembrane transporter activity"/>
    <property type="evidence" value="ECO:0007669"/>
    <property type="project" value="InterPro"/>
</dbReference>
<reference evidence="8" key="1">
    <citation type="journal article" date="2021" name="PeerJ">
        <title>Extensive microbial diversity within the chicken gut microbiome revealed by metagenomics and culture.</title>
        <authorList>
            <person name="Gilroy R."/>
            <person name="Ravi A."/>
            <person name="Getino M."/>
            <person name="Pursley I."/>
            <person name="Horton D.L."/>
            <person name="Alikhan N.F."/>
            <person name="Baker D."/>
            <person name="Gharbi K."/>
            <person name="Hall N."/>
            <person name="Watson M."/>
            <person name="Adriaenssens E.M."/>
            <person name="Foster-Nyarko E."/>
            <person name="Jarju S."/>
            <person name="Secka A."/>
            <person name="Antonio M."/>
            <person name="Oren A."/>
            <person name="Chaudhuri R.R."/>
            <person name="La Ragione R."/>
            <person name="Hildebrand F."/>
            <person name="Pallen M.J."/>
        </authorList>
    </citation>
    <scope>NUCLEOTIDE SEQUENCE</scope>
    <source>
        <strain evidence="8">ChiBcec1-1630</strain>
    </source>
</reference>
<dbReference type="AlphaFoldDB" id="A0A9D2QHW3"/>
<dbReference type="InterPro" id="IPR002528">
    <property type="entry name" value="MATE_fam"/>
</dbReference>
<feature type="transmembrane region" description="Helical" evidence="7">
    <location>
        <begin position="403"/>
        <end position="425"/>
    </location>
</feature>
<feature type="transmembrane region" description="Helical" evidence="7">
    <location>
        <begin position="306"/>
        <end position="325"/>
    </location>
</feature>
<feature type="transmembrane region" description="Helical" evidence="7">
    <location>
        <begin position="377"/>
        <end position="397"/>
    </location>
</feature>
<comment type="subcellular location">
    <subcellularLocation>
        <location evidence="1">Cell membrane</location>
        <topology evidence="1">Multi-pass membrane protein</topology>
    </subcellularLocation>
</comment>
<dbReference type="PROSITE" id="PS51257">
    <property type="entry name" value="PROKAR_LIPOPROTEIN"/>
    <property type="match status" value="1"/>
</dbReference>
<reference evidence="8" key="2">
    <citation type="submission" date="2021-04" db="EMBL/GenBank/DDBJ databases">
        <authorList>
            <person name="Gilroy R."/>
        </authorList>
    </citation>
    <scope>NUCLEOTIDE SEQUENCE</scope>
    <source>
        <strain evidence="8">ChiBcec1-1630</strain>
    </source>
</reference>
<organism evidence="8 9">
    <name type="scientific">Candidatus Eisenbergiella intestinigallinarum</name>
    <dbReference type="NCBI Taxonomy" id="2838549"/>
    <lineage>
        <taxon>Bacteria</taxon>
        <taxon>Bacillati</taxon>
        <taxon>Bacillota</taxon>
        <taxon>Clostridia</taxon>
        <taxon>Lachnospirales</taxon>
        <taxon>Lachnospiraceae</taxon>
        <taxon>Eisenbergiella</taxon>
    </lineage>
</organism>
<dbReference type="InterPro" id="IPR051327">
    <property type="entry name" value="MATE_MepA_subfamily"/>
</dbReference>
<evidence type="ECO:0000256" key="6">
    <source>
        <dbReference type="ARBA" id="ARBA00023136"/>
    </source>
</evidence>
<feature type="transmembrane region" description="Helical" evidence="7">
    <location>
        <begin position="258"/>
        <end position="277"/>
    </location>
</feature>
<gene>
    <name evidence="8" type="ORF">H9926_01880</name>
</gene>
<evidence type="ECO:0000256" key="5">
    <source>
        <dbReference type="ARBA" id="ARBA00022989"/>
    </source>
</evidence>
<dbReference type="PANTHER" id="PTHR43823:SF3">
    <property type="entry name" value="MULTIDRUG EXPORT PROTEIN MEPA"/>
    <property type="match status" value="1"/>
</dbReference>